<dbReference type="CDD" id="cd03220">
    <property type="entry name" value="ABC_KpsT_Wzt"/>
    <property type="match status" value="1"/>
</dbReference>
<keyword evidence="2" id="KW-0813">Transport</keyword>
<comment type="similarity">
    <text evidence="1">Belongs to the ABC transporter superfamily.</text>
</comment>
<dbReference type="SMART" id="SM00382">
    <property type="entry name" value="AAA"/>
    <property type="match status" value="1"/>
</dbReference>
<dbReference type="InterPro" id="IPR017871">
    <property type="entry name" value="ABC_transporter-like_CS"/>
</dbReference>
<dbReference type="SUPFAM" id="SSF52540">
    <property type="entry name" value="P-loop containing nucleoside triphosphate hydrolases"/>
    <property type="match status" value="1"/>
</dbReference>
<dbReference type="InterPro" id="IPR015860">
    <property type="entry name" value="ABC_transpr_TagH-like"/>
</dbReference>
<dbReference type="InterPro" id="IPR027417">
    <property type="entry name" value="P-loop_NTPase"/>
</dbReference>
<evidence type="ECO:0000256" key="2">
    <source>
        <dbReference type="ARBA" id="ARBA00022448"/>
    </source>
</evidence>
<dbReference type="Pfam" id="PF00005">
    <property type="entry name" value="ABC_tran"/>
    <property type="match status" value="1"/>
</dbReference>
<dbReference type="PANTHER" id="PTHR46743:SF2">
    <property type="entry name" value="TEICHOIC ACIDS EXPORT ATP-BINDING PROTEIN TAGH"/>
    <property type="match status" value="1"/>
</dbReference>
<keyword evidence="4 7" id="KW-0067">ATP-binding</keyword>
<evidence type="ECO:0000313" key="8">
    <source>
        <dbReference type="Proteomes" id="UP000460257"/>
    </source>
</evidence>
<dbReference type="Gene3D" id="3.40.50.300">
    <property type="entry name" value="P-loop containing nucleotide triphosphate hydrolases"/>
    <property type="match status" value="1"/>
</dbReference>
<organism evidence="7 8">
    <name type="scientific">Candidatus Weimeria bifida</name>
    <dbReference type="NCBI Taxonomy" id="2599074"/>
    <lineage>
        <taxon>Bacteria</taxon>
        <taxon>Bacillati</taxon>
        <taxon>Bacillota</taxon>
        <taxon>Clostridia</taxon>
        <taxon>Lachnospirales</taxon>
        <taxon>Lachnospiraceae</taxon>
        <taxon>Candidatus Weimeria</taxon>
    </lineage>
</organism>
<dbReference type="GO" id="GO:0016887">
    <property type="term" value="F:ATP hydrolysis activity"/>
    <property type="evidence" value="ECO:0007669"/>
    <property type="project" value="InterPro"/>
</dbReference>
<keyword evidence="3" id="KW-0547">Nucleotide-binding</keyword>
<evidence type="ECO:0000256" key="5">
    <source>
        <dbReference type="SAM" id="MobiDB-lite"/>
    </source>
</evidence>
<sequence>MKPSVEVSHLGMMFNLSKEMHDTLKDYFINLFKHHEKMKKDEFWALSDVSFKLYPGDRLGILGLNGAGKSTILKAIAGVYHPTTGSIHKRGKLAPLLELGAGFEPQYSARENIYLYGSILGYSKEFIESKFDEIIEFAELQKFVEVPVKNYSSGMKSRLGFAICTAVNPDILILDEVLSVGDKKFRRKSEDKIMSMLNGEVTVLFVSHSLEQVRRICNKAMILDHGKLKCFGDINEIAPIYAEMTQEDPEEIKKREAKAKANREKKLREARKTKAHDIINMTNNLDISVEDAMAAIDIPEDKYKTYYKVIDEIEKEEGILTKQDALKAAAAEEAEFDRAATFPNDEDRAESDDDDFDS</sequence>
<evidence type="ECO:0000313" key="7">
    <source>
        <dbReference type="EMBL" id="MQN01898.1"/>
    </source>
</evidence>
<feature type="domain" description="ABC transporter" evidence="6">
    <location>
        <begin position="26"/>
        <end position="250"/>
    </location>
</feature>
<dbReference type="InterPro" id="IPR050683">
    <property type="entry name" value="Bact_Polysacc_Export_ATP-bd"/>
</dbReference>
<comment type="caution">
    <text evidence="7">The sequence shown here is derived from an EMBL/GenBank/DDBJ whole genome shotgun (WGS) entry which is preliminary data.</text>
</comment>
<dbReference type="InterPro" id="IPR003593">
    <property type="entry name" value="AAA+_ATPase"/>
</dbReference>
<reference evidence="7" key="1">
    <citation type="journal article" date="2020" name="Appl. Environ. Microbiol.">
        <title>Medium-Chain Fatty Acid Synthesis by 'Candidatus Weimeria bifida' gen. nov., sp. nov., and 'Candidatus Pseudoramibacter fermentans' sp. nov.</title>
        <authorList>
            <person name="Scarborough M.J."/>
            <person name="Myers K.S."/>
            <person name="Donohue T.J."/>
            <person name="Noguera D.R."/>
        </authorList>
    </citation>
    <scope>NUCLEOTIDE SEQUENCE</scope>
    <source>
        <strain evidence="7">LCO1.1</strain>
    </source>
</reference>
<dbReference type="PANTHER" id="PTHR46743">
    <property type="entry name" value="TEICHOIC ACIDS EXPORT ATP-BINDING PROTEIN TAGH"/>
    <property type="match status" value="1"/>
</dbReference>
<keyword evidence="8" id="KW-1185">Reference proteome</keyword>
<protein>
    <submittedName>
        <fullName evidence="7">ABC transporter ATP-binding protein</fullName>
    </submittedName>
</protein>
<evidence type="ECO:0000256" key="3">
    <source>
        <dbReference type="ARBA" id="ARBA00022741"/>
    </source>
</evidence>
<gene>
    <name evidence="7" type="ORF">FRC54_08320</name>
</gene>
<evidence type="ECO:0000259" key="6">
    <source>
        <dbReference type="PROSITE" id="PS50893"/>
    </source>
</evidence>
<accession>A0A6N7IZW2</accession>
<feature type="region of interest" description="Disordered" evidence="5">
    <location>
        <begin position="333"/>
        <end position="358"/>
    </location>
</feature>
<dbReference type="PROSITE" id="PS50893">
    <property type="entry name" value="ABC_TRANSPORTER_2"/>
    <property type="match status" value="1"/>
</dbReference>
<evidence type="ECO:0000256" key="4">
    <source>
        <dbReference type="ARBA" id="ARBA00022840"/>
    </source>
</evidence>
<dbReference type="GO" id="GO:0140359">
    <property type="term" value="F:ABC-type transporter activity"/>
    <property type="evidence" value="ECO:0007669"/>
    <property type="project" value="InterPro"/>
</dbReference>
<dbReference type="GO" id="GO:0016020">
    <property type="term" value="C:membrane"/>
    <property type="evidence" value="ECO:0007669"/>
    <property type="project" value="InterPro"/>
</dbReference>
<dbReference type="AlphaFoldDB" id="A0A6N7IZW2"/>
<evidence type="ECO:0000256" key="1">
    <source>
        <dbReference type="ARBA" id="ARBA00005417"/>
    </source>
</evidence>
<dbReference type="InterPro" id="IPR003439">
    <property type="entry name" value="ABC_transporter-like_ATP-bd"/>
</dbReference>
<dbReference type="Proteomes" id="UP000460257">
    <property type="component" value="Unassembled WGS sequence"/>
</dbReference>
<dbReference type="PROSITE" id="PS00211">
    <property type="entry name" value="ABC_TRANSPORTER_1"/>
    <property type="match status" value="1"/>
</dbReference>
<feature type="compositionally biased region" description="Acidic residues" evidence="5">
    <location>
        <begin position="347"/>
        <end position="358"/>
    </location>
</feature>
<dbReference type="GO" id="GO:0005524">
    <property type="term" value="F:ATP binding"/>
    <property type="evidence" value="ECO:0007669"/>
    <property type="project" value="UniProtKB-KW"/>
</dbReference>
<dbReference type="EMBL" id="VOGC01000007">
    <property type="protein sequence ID" value="MQN01898.1"/>
    <property type="molecule type" value="Genomic_DNA"/>
</dbReference>
<proteinExistence type="inferred from homology"/>
<name>A0A6N7IZW2_9FIRM</name>